<dbReference type="AlphaFoldDB" id="A0ABD1UWJ0"/>
<protein>
    <submittedName>
        <fullName evidence="1">Uncharacterized protein</fullName>
    </submittedName>
</protein>
<dbReference type="Proteomes" id="UP001604277">
    <property type="component" value="Unassembled WGS sequence"/>
</dbReference>
<comment type="caution">
    <text evidence="1">The sequence shown here is derived from an EMBL/GenBank/DDBJ whole genome shotgun (WGS) entry which is preliminary data.</text>
</comment>
<organism evidence="1 2">
    <name type="scientific">Forsythia ovata</name>
    <dbReference type="NCBI Taxonomy" id="205694"/>
    <lineage>
        <taxon>Eukaryota</taxon>
        <taxon>Viridiplantae</taxon>
        <taxon>Streptophyta</taxon>
        <taxon>Embryophyta</taxon>
        <taxon>Tracheophyta</taxon>
        <taxon>Spermatophyta</taxon>
        <taxon>Magnoliopsida</taxon>
        <taxon>eudicotyledons</taxon>
        <taxon>Gunneridae</taxon>
        <taxon>Pentapetalae</taxon>
        <taxon>asterids</taxon>
        <taxon>lamiids</taxon>
        <taxon>Lamiales</taxon>
        <taxon>Oleaceae</taxon>
        <taxon>Forsythieae</taxon>
        <taxon>Forsythia</taxon>
    </lineage>
</organism>
<gene>
    <name evidence="1" type="ORF">Fot_22013</name>
</gene>
<evidence type="ECO:0000313" key="1">
    <source>
        <dbReference type="EMBL" id="KAL2529412.1"/>
    </source>
</evidence>
<name>A0ABD1UWJ0_9LAMI</name>
<proteinExistence type="predicted"/>
<evidence type="ECO:0000313" key="2">
    <source>
        <dbReference type="Proteomes" id="UP001604277"/>
    </source>
</evidence>
<dbReference type="EMBL" id="JBFOLJ010000006">
    <property type="protein sequence ID" value="KAL2529412.1"/>
    <property type="molecule type" value="Genomic_DNA"/>
</dbReference>
<keyword evidence="2" id="KW-1185">Reference proteome</keyword>
<accession>A0ABD1UWJ0</accession>
<reference evidence="2" key="1">
    <citation type="submission" date="2024-07" db="EMBL/GenBank/DDBJ databases">
        <title>Two chromosome-level genome assemblies of Korean endemic species Abeliophyllum distichum and Forsythia ovata (Oleaceae).</title>
        <authorList>
            <person name="Jang H."/>
        </authorList>
    </citation>
    <scope>NUCLEOTIDE SEQUENCE [LARGE SCALE GENOMIC DNA]</scope>
</reference>
<sequence>MDLHSNAQEEILTQQIKRRTKLNNLSISDRYVPNVEKDTEANVSKEQACVTLVAKVGTWQRIARERLINQISKQQHGFFSMILDNVHEDPAVISGDVQGKWVVAAERREMRWVTTTDFWSYLTHAPGYYIWEYTVIRTEVYDMDNNGWFLKGIYLEIEI</sequence>